<dbReference type="InterPro" id="IPR010848">
    <property type="entry name" value="DUF1465"/>
</dbReference>
<proteinExistence type="predicted"/>
<protein>
    <submittedName>
        <fullName evidence="1">DUF1465 family protein</fullName>
    </submittedName>
</protein>
<dbReference type="Pfam" id="PF07323">
    <property type="entry name" value="DUF1465"/>
    <property type="match status" value="1"/>
</dbReference>
<accession>A0ABU0YHE1</accession>
<comment type="caution">
    <text evidence="1">The sequence shown here is derived from an EMBL/GenBank/DDBJ whole genome shotgun (WGS) entry which is preliminary data.</text>
</comment>
<name>A0ABU0YHE1_9PROT</name>
<organism evidence="1 2">
    <name type="scientific">Dongia sedimenti</name>
    <dbReference type="NCBI Taxonomy" id="3064282"/>
    <lineage>
        <taxon>Bacteria</taxon>
        <taxon>Pseudomonadati</taxon>
        <taxon>Pseudomonadota</taxon>
        <taxon>Alphaproteobacteria</taxon>
        <taxon>Rhodospirillales</taxon>
        <taxon>Dongiaceae</taxon>
        <taxon>Dongia</taxon>
    </lineage>
</organism>
<dbReference type="RefSeq" id="WP_379954535.1">
    <property type="nucleotide sequence ID" value="NZ_JAUYVI010000002.1"/>
</dbReference>
<dbReference type="EMBL" id="JAUYVI010000002">
    <property type="protein sequence ID" value="MDQ7247131.1"/>
    <property type="molecule type" value="Genomic_DNA"/>
</dbReference>
<gene>
    <name evidence="1" type="ORF">Q8A70_05620</name>
</gene>
<evidence type="ECO:0000313" key="1">
    <source>
        <dbReference type="EMBL" id="MDQ7247131.1"/>
    </source>
</evidence>
<evidence type="ECO:0000313" key="2">
    <source>
        <dbReference type="Proteomes" id="UP001230156"/>
    </source>
</evidence>
<dbReference type="InterPro" id="IPR038301">
    <property type="entry name" value="AraC-like_sf"/>
</dbReference>
<dbReference type="Proteomes" id="UP001230156">
    <property type="component" value="Unassembled WGS sequence"/>
</dbReference>
<keyword evidence="2" id="KW-1185">Reference proteome</keyword>
<dbReference type="Gene3D" id="1.10.8.930">
    <property type="entry name" value="Protein of unknown function DUF1465"/>
    <property type="match status" value="1"/>
</dbReference>
<reference evidence="2" key="1">
    <citation type="submission" date="2023-08" db="EMBL/GenBank/DDBJ databases">
        <title>Rhodospirillaceae gen. nov., a novel taxon isolated from the Yangtze River Yuezi River estuary sludge.</title>
        <authorList>
            <person name="Ruan L."/>
        </authorList>
    </citation>
    <scope>NUCLEOTIDE SEQUENCE [LARGE SCALE GENOMIC DNA]</scope>
    <source>
        <strain evidence="2">R-7</strain>
    </source>
</reference>
<sequence length="144" mass="16015">MANIEFFDRTMLEAMSLLAESRRYLTDKAEAESQKMDLEQGLANSMETMRLVARLTQVLAWLLTHRAVHAGEMSIAEATVPDRRLGGRDLCAKDSSDAAKTLPDELQSLLSRSHSLYLRIARLDDQATARAEINTKVSGGPRPQ</sequence>